<feature type="region of interest" description="Disordered" evidence="7">
    <location>
        <begin position="1"/>
        <end position="27"/>
    </location>
</feature>
<feature type="transmembrane region" description="Helical" evidence="8">
    <location>
        <begin position="452"/>
        <end position="472"/>
    </location>
</feature>
<comment type="subcellular location">
    <subcellularLocation>
        <location evidence="1">Membrane</location>
        <topology evidence="1">Multi-pass membrane protein</topology>
    </subcellularLocation>
</comment>
<organism evidence="9 10">
    <name type="scientific">Fusarium albosuccineum</name>
    <dbReference type="NCBI Taxonomy" id="1237068"/>
    <lineage>
        <taxon>Eukaryota</taxon>
        <taxon>Fungi</taxon>
        <taxon>Dikarya</taxon>
        <taxon>Ascomycota</taxon>
        <taxon>Pezizomycotina</taxon>
        <taxon>Sordariomycetes</taxon>
        <taxon>Hypocreomycetidae</taxon>
        <taxon>Hypocreales</taxon>
        <taxon>Nectriaceae</taxon>
        <taxon>Fusarium</taxon>
        <taxon>Fusarium decemcellulare species complex</taxon>
    </lineage>
</organism>
<dbReference type="Proteomes" id="UP000554235">
    <property type="component" value="Unassembled WGS sequence"/>
</dbReference>
<dbReference type="InterPro" id="IPR011701">
    <property type="entry name" value="MFS"/>
</dbReference>
<comment type="caution">
    <text evidence="9">The sequence shown here is derived from an EMBL/GenBank/DDBJ whole genome shotgun (WGS) entry which is preliminary data.</text>
</comment>
<feature type="transmembrane region" description="Helical" evidence="8">
    <location>
        <begin position="67"/>
        <end position="86"/>
    </location>
</feature>
<feature type="transmembrane region" description="Helical" evidence="8">
    <location>
        <begin position="106"/>
        <end position="124"/>
    </location>
</feature>
<keyword evidence="2" id="KW-0813">Transport</keyword>
<evidence type="ECO:0000256" key="2">
    <source>
        <dbReference type="ARBA" id="ARBA00022448"/>
    </source>
</evidence>
<dbReference type="InterPro" id="IPR036259">
    <property type="entry name" value="MFS_trans_sf"/>
</dbReference>
<evidence type="ECO:0000256" key="6">
    <source>
        <dbReference type="ARBA" id="ARBA00023180"/>
    </source>
</evidence>
<accession>A0A8H4LFP4</accession>
<evidence type="ECO:0000256" key="8">
    <source>
        <dbReference type="SAM" id="Phobius"/>
    </source>
</evidence>
<keyword evidence="4 8" id="KW-1133">Transmembrane helix</keyword>
<feature type="transmembrane region" description="Helical" evidence="8">
    <location>
        <begin position="389"/>
        <end position="407"/>
    </location>
</feature>
<gene>
    <name evidence="9" type="ORF">FALBO_4526</name>
</gene>
<evidence type="ECO:0000256" key="1">
    <source>
        <dbReference type="ARBA" id="ARBA00004141"/>
    </source>
</evidence>
<feature type="transmembrane region" description="Helical" evidence="8">
    <location>
        <begin position="419"/>
        <end position="440"/>
    </location>
</feature>
<name>A0A8H4LFP4_9HYPO</name>
<evidence type="ECO:0000313" key="10">
    <source>
        <dbReference type="Proteomes" id="UP000554235"/>
    </source>
</evidence>
<keyword evidence="3 8" id="KW-0812">Transmembrane</keyword>
<evidence type="ECO:0000256" key="4">
    <source>
        <dbReference type="ARBA" id="ARBA00022989"/>
    </source>
</evidence>
<evidence type="ECO:0000256" key="7">
    <source>
        <dbReference type="SAM" id="MobiDB-lite"/>
    </source>
</evidence>
<reference evidence="9 10" key="1">
    <citation type="submission" date="2020-01" db="EMBL/GenBank/DDBJ databases">
        <title>Identification and distribution of gene clusters putatively required for synthesis of sphingolipid metabolism inhibitors in phylogenetically diverse species of the filamentous fungus Fusarium.</title>
        <authorList>
            <person name="Kim H.-S."/>
            <person name="Busman M."/>
            <person name="Brown D.W."/>
            <person name="Divon H."/>
            <person name="Uhlig S."/>
            <person name="Proctor R.H."/>
        </authorList>
    </citation>
    <scope>NUCLEOTIDE SEQUENCE [LARGE SCALE GENOMIC DNA]</scope>
    <source>
        <strain evidence="9 10">NRRL 20459</strain>
    </source>
</reference>
<sequence>MAESSTMSKPGDLEMTASNQDGIPGEVENIPPSEDVAALFLANLDPEVKERTITPEEARKVLWKIDLIVLPIIAGTVILSAVDKIVITNAAIMGMIDDLNLVGNEYSWTGSIFYIGFLVFEYPQAILIQRLPVAKLLSVCILSWAVLLFCSAATQNFAGLAAVRFIFGCAEAGAFPTASILTVMWYSNREQPVRVAIWYNQLSSIFSGIVSYGISQTHTPLAQWRLLFIVLGGFTVLWSAAILAFLPDSPVSAWWLSPRERYLAVRRVQKNNTGIEDKRVKWYQIKELLADPKTYLLALFACAQNIPNGGLGTFSSIIVSGLGYSVPITTLLGIPTGVVATSWQLILAILCAKLKNKRCTVIAVANIIPMICAILMWQLPLDNKHGRLAAYYVFYTYWGPYVMSTSVPMANVSGHTKKVTMNAIFFFSYCLGNIIGPQIFQKSDAPNYTKGYTGLLICLVISAASISMYGMLCNNENARRDRVYGSVDSSIVAGEVDGSLGLSDKTDKEKTEFRYSY</sequence>
<dbReference type="Pfam" id="PF07690">
    <property type="entry name" value="MFS_1"/>
    <property type="match status" value="1"/>
</dbReference>
<protein>
    <submittedName>
        <fullName evidence="9">Allantoate permease</fullName>
    </submittedName>
</protein>
<feature type="transmembrane region" description="Helical" evidence="8">
    <location>
        <begin position="197"/>
        <end position="214"/>
    </location>
</feature>
<dbReference type="EMBL" id="JAADYS010000595">
    <property type="protein sequence ID" value="KAF4468577.1"/>
    <property type="molecule type" value="Genomic_DNA"/>
</dbReference>
<feature type="transmembrane region" description="Helical" evidence="8">
    <location>
        <begin position="295"/>
        <end position="319"/>
    </location>
</feature>
<keyword evidence="6" id="KW-0325">Glycoprotein</keyword>
<evidence type="ECO:0000313" key="9">
    <source>
        <dbReference type="EMBL" id="KAF4468577.1"/>
    </source>
</evidence>
<keyword evidence="10" id="KW-1185">Reference proteome</keyword>
<evidence type="ECO:0000256" key="3">
    <source>
        <dbReference type="ARBA" id="ARBA00022692"/>
    </source>
</evidence>
<dbReference type="SUPFAM" id="SSF103473">
    <property type="entry name" value="MFS general substrate transporter"/>
    <property type="match status" value="1"/>
</dbReference>
<feature type="transmembrane region" description="Helical" evidence="8">
    <location>
        <begin position="359"/>
        <end position="377"/>
    </location>
</feature>
<dbReference type="Gene3D" id="1.20.1250.20">
    <property type="entry name" value="MFS general substrate transporter like domains"/>
    <property type="match status" value="1"/>
</dbReference>
<keyword evidence="5 8" id="KW-0472">Membrane</keyword>
<feature type="transmembrane region" description="Helical" evidence="8">
    <location>
        <begin position="161"/>
        <end position="185"/>
    </location>
</feature>
<dbReference type="PANTHER" id="PTHR43791">
    <property type="entry name" value="PERMEASE-RELATED"/>
    <property type="match status" value="1"/>
</dbReference>
<evidence type="ECO:0000256" key="5">
    <source>
        <dbReference type="ARBA" id="ARBA00023136"/>
    </source>
</evidence>
<dbReference type="PANTHER" id="PTHR43791:SF41">
    <property type="entry name" value="MAJOR FACILITATOR SUPERFAMILY (MFS) PROFILE DOMAIN-CONTAINING PROTEIN"/>
    <property type="match status" value="1"/>
</dbReference>
<dbReference type="GO" id="GO:0022857">
    <property type="term" value="F:transmembrane transporter activity"/>
    <property type="evidence" value="ECO:0007669"/>
    <property type="project" value="InterPro"/>
</dbReference>
<feature type="transmembrane region" description="Helical" evidence="8">
    <location>
        <begin position="226"/>
        <end position="246"/>
    </location>
</feature>
<feature type="transmembrane region" description="Helical" evidence="8">
    <location>
        <begin position="331"/>
        <end position="352"/>
    </location>
</feature>
<dbReference type="AlphaFoldDB" id="A0A8H4LFP4"/>
<dbReference type="GO" id="GO:0016020">
    <property type="term" value="C:membrane"/>
    <property type="evidence" value="ECO:0007669"/>
    <property type="project" value="UniProtKB-SubCell"/>
</dbReference>
<dbReference type="OrthoDB" id="6730379at2759"/>
<feature type="transmembrane region" description="Helical" evidence="8">
    <location>
        <begin position="136"/>
        <end position="155"/>
    </location>
</feature>
<proteinExistence type="predicted"/>